<comment type="caution">
    <text evidence="1">The sequence shown here is derived from an EMBL/GenBank/DDBJ whole genome shotgun (WGS) entry which is preliminary data.</text>
</comment>
<dbReference type="InterPro" id="IPR013761">
    <property type="entry name" value="SAM/pointed_sf"/>
</dbReference>
<dbReference type="SUPFAM" id="SSF47769">
    <property type="entry name" value="SAM/Pointed domain"/>
    <property type="match status" value="1"/>
</dbReference>
<name>A0A816BYW8_ADIRI</name>
<evidence type="ECO:0000313" key="2">
    <source>
        <dbReference type="Proteomes" id="UP000663828"/>
    </source>
</evidence>
<organism evidence="1 2">
    <name type="scientific">Adineta ricciae</name>
    <name type="common">Rotifer</name>
    <dbReference type="NCBI Taxonomy" id="249248"/>
    <lineage>
        <taxon>Eukaryota</taxon>
        <taxon>Metazoa</taxon>
        <taxon>Spiralia</taxon>
        <taxon>Gnathifera</taxon>
        <taxon>Rotifera</taxon>
        <taxon>Eurotatoria</taxon>
        <taxon>Bdelloidea</taxon>
        <taxon>Adinetida</taxon>
        <taxon>Adinetidae</taxon>
        <taxon>Adineta</taxon>
    </lineage>
</organism>
<dbReference type="Gene3D" id="1.10.150.50">
    <property type="entry name" value="Transcription Factor, Ets-1"/>
    <property type="match status" value="1"/>
</dbReference>
<reference evidence="1" key="1">
    <citation type="submission" date="2021-02" db="EMBL/GenBank/DDBJ databases">
        <authorList>
            <person name="Nowell W R."/>
        </authorList>
    </citation>
    <scope>NUCLEOTIDE SEQUENCE</scope>
</reference>
<dbReference type="AlphaFoldDB" id="A0A816BYW8"/>
<dbReference type="EMBL" id="CAJNOR010007300">
    <property type="protein sequence ID" value="CAF1614705.1"/>
    <property type="molecule type" value="Genomic_DNA"/>
</dbReference>
<dbReference type="InterPro" id="IPR035897">
    <property type="entry name" value="Toll_tir_struct_dom_sf"/>
</dbReference>
<protein>
    <recommendedName>
        <fullName evidence="3">TIR domain-containing protein</fullName>
    </recommendedName>
</protein>
<evidence type="ECO:0008006" key="3">
    <source>
        <dbReference type="Google" id="ProtNLM"/>
    </source>
</evidence>
<accession>A0A816BYW8</accession>
<dbReference type="SUPFAM" id="SSF52200">
    <property type="entry name" value="Toll/Interleukin receptor TIR domain"/>
    <property type="match status" value="1"/>
</dbReference>
<sequence length="663" mass="77725">MMLSENLKMHRIRHHSIPPIYLCYSNQTDFLERYFVVKLYERLVQHGLGEGVIWFDHHQGIHSDRSATWFADRLEAIDLSLGSLLILSNSCQCQRLVLIESKAIFNRKILSKASSPYGLFVILLDQCQNFAYLCSQADYFYKYKTTNTIANINEQIMIIFDDLLRKLIPYKSFSFMRNSLAIHDEQFKPLCTWSPADIQSFLQRCGVQQSSRNVFLEKQIDGYLFLSCTENELKEYFLINDVRIRHDLIERVIQTIHEERQDSMQWHWTSIKNKGISNHVYIIHHSEDSTMAHHISNFLKEKNFQVFAHQLHHGRSKHQFLAVNGPILARAKYVIYILTKKSSCSIFPFLELTIAAWFEKSILTVYLENIWNSMRSTLRALLNDYPMVDFIHQSLRDGLATLYSHLPSQINPSVCNQKQINKPNPNLEVSTLLSEKHSRFVYVSYSKLQEKWNVMHIIKRLIITLEKHHFYTGFQVTSHRNTAREQYSSYLPKILSKSFTTSYSNDFHQSSITSTSVDVRPIISSRDIRHCSIMIICLTPTYFHNELCLNELRICEMYQKPVLICLLRHMNSYYSKTSLKSSMNFDDQFNALIPTRFSMTTAHFLRKNMQMSCVDLSTDDLFSRNLPHLLEKLETFTDAYQSDINMSINSEPSNIFNQISEIF</sequence>
<gene>
    <name evidence="1" type="ORF">XAT740_LOCUS49390</name>
</gene>
<dbReference type="Proteomes" id="UP000663828">
    <property type="component" value="Unassembled WGS sequence"/>
</dbReference>
<keyword evidence="2" id="KW-1185">Reference proteome</keyword>
<proteinExistence type="predicted"/>
<evidence type="ECO:0000313" key="1">
    <source>
        <dbReference type="EMBL" id="CAF1614705.1"/>
    </source>
</evidence>